<keyword evidence="7" id="KW-0444">Lipid biosynthesis</keyword>
<dbReference type="CDD" id="cd02885">
    <property type="entry name" value="NUDIX_IPP_Isomerase"/>
    <property type="match status" value="1"/>
</dbReference>
<comment type="function">
    <text evidence="3">Catalyzes the 1,3-allylic rearrangement of the homoallylic substrate isopentenyl (IPP) to its highly electrophilic allylic isomer, dimethylallyl diphosphate (DMAPP).</text>
</comment>
<evidence type="ECO:0000256" key="3">
    <source>
        <dbReference type="ARBA" id="ARBA00003951"/>
    </source>
</evidence>
<dbReference type="GO" id="GO:0046872">
    <property type="term" value="F:metal ion binding"/>
    <property type="evidence" value="ECO:0007669"/>
    <property type="project" value="UniProtKB-KW"/>
</dbReference>
<evidence type="ECO:0000313" key="17">
    <source>
        <dbReference type="Proteomes" id="UP000678499"/>
    </source>
</evidence>
<dbReference type="FunFam" id="3.90.79.10:FF:000012">
    <property type="entry name" value="Isopentenyl-diphosphate Delta-isomerase 1"/>
    <property type="match status" value="1"/>
</dbReference>
<dbReference type="PANTHER" id="PTHR10885:SF0">
    <property type="entry name" value="ISOPENTENYL-DIPHOSPHATE DELTA-ISOMERASE"/>
    <property type="match status" value="1"/>
</dbReference>
<dbReference type="EMBL" id="CAJPEX010000488">
    <property type="protein sequence ID" value="CAG0915973.1"/>
    <property type="molecule type" value="Genomic_DNA"/>
</dbReference>
<dbReference type="GO" id="GO:0004452">
    <property type="term" value="F:isopentenyl-diphosphate delta-isomerase activity"/>
    <property type="evidence" value="ECO:0007669"/>
    <property type="project" value="UniProtKB-EC"/>
</dbReference>
<keyword evidence="14" id="KW-0413">Isomerase</keyword>
<evidence type="ECO:0000256" key="10">
    <source>
        <dbReference type="ARBA" id="ARBA00022842"/>
    </source>
</evidence>
<organism evidence="16">
    <name type="scientific">Notodromas monacha</name>
    <dbReference type="NCBI Taxonomy" id="399045"/>
    <lineage>
        <taxon>Eukaryota</taxon>
        <taxon>Metazoa</taxon>
        <taxon>Ecdysozoa</taxon>
        <taxon>Arthropoda</taxon>
        <taxon>Crustacea</taxon>
        <taxon>Oligostraca</taxon>
        <taxon>Ostracoda</taxon>
        <taxon>Podocopa</taxon>
        <taxon>Podocopida</taxon>
        <taxon>Cypridocopina</taxon>
        <taxon>Cypridoidea</taxon>
        <taxon>Cyprididae</taxon>
        <taxon>Notodromas</taxon>
    </lineage>
</organism>
<dbReference type="GO" id="GO:0050992">
    <property type="term" value="P:dimethylallyl diphosphate biosynthetic process"/>
    <property type="evidence" value="ECO:0007669"/>
    <property type="project" value="UniProtKB-UniPathway"/>
</dbReference>
<comment type="similarity">
    <text evidence="5">Belongs to the IPP isomerase type 1 family.</text>
</comment>
<evidence type="ECO:0000313" key="16">
    <source>
        <dbReference type="EMBL" id="CAD7275821.1"/>
    </source>
</evidence>
<keyword evidence="13" id="KW-0414">Isoprene biosynthesis</keyword>
<dbReference type="GO" id="GO:0005737">
    <property type="term" value="C:cytoplasm"/>
    <property type="evidence" value="ECO:0007669"/>
    <property type="project" value="TreeGrafter"/>
</dbReference>
<comment type="pathway">
    <text evidence="4">Isoprenoid biosynthesis; dimethylallyl diphosphate biosynthesis; dimethylallyl diphosphate from isopentenyl diphosphate: step 1/1.</text>
</comment>
<keyword evidence="9" id="KW-0756">Sterol biosynthesis</keyword>
<evidence type="ECO:0000256" key="8">
    <source>
        <dbReference type="ARBA" id="ARBA00022723"/>
    </source>
</evidence>
<dbReference type="NCBIfam" id="NF002995">
    <property type="entry name" value="PRK03759.1"/>
    <property type="match status" value="1"/>
</dbReference>
<accession>A0A7R9GCG9</accession>
<dbReference type="InterPro" id="IPR011876">
    <property type="entry name" value="IsopentenylPP_isomerase_typ1"/>
</dbReference>
<evidence type="ECO:0000256" key="11">
    <source>
        <dbReference type="ARBA" id="ARBA00022955"/>
    </source>
</evidence>
<dbReference type="NCBIfam" id="TIGR02150">
    <property type="entry name" value="IPP_isom_1"/>
    <property type="match status" value="1"/>
</dbReference>
<comment type="catalytic activity">
    <reaction evidence="1">
        <text>isopentenyl diphosphate = dimethylallyl diphosphate</text>
        <dbReference type="Rhea" id="RHEA:23284"/>
        <dbReference type="ChEBI" id="CHEBI:57623"/>
        <dbReference type="ChEBI" id="CHEBI:128769"/>
        <dbReference type="EC" id="5.3.3.2"/>
    </reaction>
</comment>
<proteinExistence type="inferred from homology"/>
<comment type="cofactor">
    <cofactor evidence="2">
        <name>Mg(2+)</name>
        <dbReference type="ChEBI" id="CHEBI:18420"/>
    </cofactor>
</comment>
<dbReference type="Proteomes" id="UP000678499">
    <property type="component" value="Unassembled WGS sequence"/>
</dbReference>
<dbReference type="PANTHER" id="PTHR10885">
    <property type="entry name" value="ISOPENTENYL-DIPHOSPHATE DELTA-ISOMERASE"/>
    <property type="match status" value="1"/>
</dbReference>
<keyword evidence="11" id="KW-0752">Steroid biosynthesis</keyword>
<dbReference type="EC" id="5.3.3.2" evidence="6"/>
<protein>
    <recommendedName>
        <fullName evidence="6">isopentenyl-diphosphate Delta-isomerase</fullName>
        <ecNumber evidence="6">5.3.3.2</ecNumber>
    </recommendedName>
</protein>
<reference evidence="16" key="1">
    <citation type="submission" date="2020-11" db="EMBL/GenBank/DDBJ databases">
        <authorList>
            <person name="Tran Van P."/>
        </authorList>
    </citation>
    <scope>NUCLEOTIDE SEQUENCE</scope>
</reference>
<keyword evidence="10" id="KW-0460">Magnesium</keyword>
<dbReference type="Gene3D" id="3.90.79.10">
    <property type="entry name" value="Nucleoside Triphosphate Pyrophosphohydrolase"/>
    <property type="match status" value="1"/>
</dbReference>
<evidence type="ECO:0000256" key="4">
    <source>
        <dbReference type="ARBA" id="ARBA00004826"/>
    </source>
</evidence>
<dbReference type="UniPathway" id="UPA00059">
    <property type="reaction ID" value="UER00104"/>
</dbReference>
<dbReference type="InterPro" id="IPR015797">
    <property type="entry name" value="NUDIX_hydrolase-like_dom_sf"/>
</dbReference>
<keyword evidence="9" id="KW-1207">Sterol metabolism</keyword>
<evidence type="ECO:0000256" key="7">
    <source>
        <dbReference type="ARBA" id="ARBA00022516"/>
    </source>
</evidence>
<dbReference type="Pfam" id="PF00293">
    <property type="entry name" value="NUDIX"/>
    <property type="match status" value="1"/>
</dbReference>
<dbReference type="OrthoDB" id="510307at2759"/>
<keyword evidence="12" id="KW-0443">Lipid metabolism</keyword>
<keyword evidence="8" id="KW-0479">Metal-binding</keyword>
<name>A0A7R9GCG9_9CRUS</name>
<dbReference type="GO" id="GO:0006695">
    <property type="term" value="P:cholesterol biosynthetic process"/>
    <property type="evidence" value="ECO:0007669"/>
    <property type="project" value="UniProtKB-KW"/>
</dbReference>
<evidence type="ECO:0000256" key="2">
    <source>
        <dbReference type="ARBA" id="ARBA00001946"/>
    </source>
</evidence>
<evidence type="ECO:0000256" key="6">
    <source>
        <dbReference type="ARBA" id="ARBA00012057"/>
    </source>
</evidence>
<keyword evidence="9" id="KW-0753">Steroid metabolism</keyword>
<feature type="domain" description="Nudix hydrolase" evidence="15">
    <location>
        <begin position="72"/>
        <end position="219"/>
    </location>
</feature>
<evidence type="ECO:0000256" key="1">
    <source>
        <dbReference type="ARBA" id="ARBA00000374"/>
    </source>
</evidence>
<keyword evidence="9" id="KW-0153">Cholesterol metabolism</keyword>
<evidence type="ECO:0000256" key="13">
    <source>
        <dbReference type="ARBA" id="ARBA00023229"/>
    </source>
</evidence>
<evidence type="ECO:0000256" key="14">
    <source>
        <dbReference type="ARBA" id="ARBA00023235"/>
    </source>
</evidence>
<dbReference type="AlphaFoldDB" id="A0A7R9GCG9"/>
<sequence>MFPTPRLLTSASFLRRLFRFPFNTQPELDESKLNPCQRALLEERCLLVTERDAVTGSATKRDCHLWQNGSCPLHRAFSVFLFNGKGEMLVQQRAMTKITFPGFYSNTCCSHPLDTQEELQEKDFIGVRRAAVRRCEYELGIQLDPQDLTVVTRVLYKAPSTDVWGEHEIDYVLFARKDVKLLLNPNEVQDFKWIPRENFQEFLAKCASRGIPLTPWFQIVAAKFLQHWWQNLDNLKAVQDLENIHKVISVSGTEVEDLDVRLQILKNQEYRHWWQNLDNLKAVQDLENIHKVISVSGTEVEDMDVRLQILKNQEYPSLGKNENKIDNEKARTFFGILKPFNESLGLLEKHTLPFRRMSLSIPVQNNIFAQNIRLVQEQHDFMERLHETHVIVAIFLNLDEQREFCLRVVPRKVGKHWRIVLEVLESLLSNKFLLFVPFHTPHHGIPENRHNVLVFQVALAHRVLDVGSAPVDVNTQEINIWPLKIARCGCARALPAARMNTPPVAQRKYRQITFIPQKPSSNKPAASL</sequence>
<evidence type="ECO:0000259" key="15">
    <source>
        <dbReference type="PROSITE" id="PS51462"/>
    </source>
</evidence>
<dbReference type="GO" id="GO:0009240">
    <property type="term" value="P:isopentenyl diphosphate biosynthetic process"/>
    <property type="evidence" value="ECO:0007669"/>
    <property type="project" value="TreeGrafter"/>
</dbReference>
<keyword evidence="17" id="KW-1185">Reference proteome</keyword>
<dbReference type="InterPro" id="IPR000086">
    <property type="entry name" value="NUDIX_hydrolase_dom"/>
</dbReference>
<evidence type="ECO:0000256" key="9">
    <source>
        <dbReference type="ARBA" id="ARBA00022778"/>
    </source>
</evidence>
<evidence type="ECO:0000256" key="12">
    <source>
        <dbReference type="ARBA" id="ARBA00023098"/>
    </source>
</evidence>
<dbReference type="PROSITE" id="PS51462">
    <property type="entry name" value="NUDIX"/>
    <property type="match status" value="1"/>
</dbReference>
<dbReference type="SUPFAM" id="SSF55811">
    <property type="entry name" value="Nudix"/>
    <property type="match status" value="1"/>
</dbReference>
<evidence type="ECO:0000256" key="5">
    <source>
        <dbReference type="ARBA" id="ARBA00007579"/>
    </source>
</evidence>
<keyword evidence="9" id="KW-0152">Cholesterol biosynthesis</keyword>
<dbReference type="EMBL" id="OA882525">
    <property type="protein sequence ID" value="CAD7275821.1"/>
    <property type="molecule type" value="Genomic_DNA"/>
</dbReference>
<gene>
    <name evidence="16" type="ORF">NMOB1V02_LOCUS3607</name>
</gene>